<evidence type="ECO:0000256" key="7">
    <source>
        <dbReference type="ARBA" id="ARBA00022801"/>
    </source>
</evidence>
<feature type="binding site" evidence="10">
    <location>
        <position position="581"/>
    </location>
    <ligand>
        <name>substrate</name>
    </ligand>
</feature>
<dbReference type="GO" id="GO:0004649">
    <property type="term" value="F:poly(ADP-ribose) glycohydrolase activity"/>
    <property type="evidence" value="ECO:0007669"/>
    <property type="project" value="UniProtKB-EC"/>
</dbReference>
<dbReference type="GO" id="GO:0005634">
    <property type="term" value="C:nucleus"/>
    <property type="evidence" value="ECO:0007669"/>
    <property type="project" value="TreeGrafter"/>
</dbReference>
<evidence type="ECO:0000256" key="2">
    <source>
        <dbReference type="ARBA" id="ARBA00006719"/>
    </source>
</evidence>
<feature type="compositionally biased region" description="Polar residues" evidence="11">
    <location>
        <begin position="101"/>
        <end position="116"/>
    </location>
</feature>
<evidence type="ECO:0000313" key="15">
    <source>
        <dbReference type="Proteomes" id="UP000694700"/>
    </source>
</evidence>
<evidence type="ECO:0000313" key="14">
    <source>
        <dbReference type="Ensembl" id="ENSCCRP00015005588.1"/>
    </source>
</evidence>
<dbReference type="Pfam" id="PF20811">
    <property type="entry name" value="PARG_cat_N"/>
    <property type="match status" value="1"/>
</dbReference>
<evidence type="ECO:0000256" key="8">
    <source>
        <dbReference type="ARBA" id="ARBA00023157"/>
    </source>
</evidence>
<dbReference type="Proteomes" id="UP000694700">
    <property type="component" value="Unplaced"/>
</dbReference>
<dbReference type="PROSITE" id="PS00984">
    <property type="entry name" value="UROTENSIN_II"/>
    <property type="match status" value="1"/>
</dbReference>
<keyword evidence="6" id="KW-0372">Hormone</keyword>
<dbReference type="GO" id="GO:0006282">
    <property type="term" value="P:regulation of DNA repair"/>
    <property type="evidence" value="ECO:0007669"/>
    <property type="project" value="InterPro"/>
</dbReference>
<dbReference type="InterPro" id="IPR007724">
    <property type="entry name" value="Poly_GlycHdrlase"/>
</dbReference>
<feature type="compositionally biased region" description="Polar residues" evidence="11">
    <location>
        <begin position="44"/>
        <end position="68"/>
    </location>
</feature>
<evidence type="ECO:0000256" key="1">
    <source>
        <dbReference type="ARBA" id="ARBA00004613"/>
    </source>
</evidence>
<dbReference type="GO" id="GO:1990966">
    <property type="term" value="P:ATP generation from poly-ADP-D-ribose"/>
    <property type="evidence" value="ECO:0007669"/>
    <property type="project" value="TreeGrafter"/>
</dbReference>
<keyword evidence="7" id="KW-0378">Hydrolase</keyword>
<evidence type="ECO:0000256" key="4">
    <source>
        <dbReference type="ARBA" id="ARBA00012255"/>
    </source>
</evidence>
<dbReference type="Pfam" id="PF05028">
    <property type="entry name" value="PARG_cat_C"/>
    <property type="match status" value="1"/>
</dbReference>
<dbReference type="GO" id="GO:0005576">
    <property type="term" value="C:extracellular region"/>
    <property type="evidence" value="ECO:0007669"/>
    <property type="project" value="UniProtKB-SubCell"/>
</dbReference>
<feature type="region of interest" description="Disordered" evidence="11">
    <location>
        <begin position="101"/>
        <end position="207"/>
    </location>
</feature>
<dbReference type="GO" id="GO:0008217">
    <property type="term" value="P:regulation of blood pressure"/>
    <property type="evidence" value="ECO:0007669"/>
    <property type="project" value="InterPro"/>
</dbReference>
<protein>
    <recommendedName>
        <fullName evidence="4">poly(ADP-ribose) glycohydrolase</fullName>
        <ecNumber evidence="4">3.2.1.143</ecNumber>
    </recommendedName>
</protein>
<sequence>MSGCDLHETFEINKSSQAVMKDNDNLCESTRKRKEQNDDPVDQTLPSLPNCDNDTKGITSRETSDINDANIQMEASNGEKAFESNSPDAKLVKVTSTEMSGTNLNFSGNPSETSSIDVDMRPASPECKEPLSSNSSACPDLQESHSSVGPVVEPKPPVPSSEAVDNITEESEVTPMETEDTEGQNSGADTFAPENVVQNEPDSNQTQASSSERYCCFWKYCCRKWFYHTIKHYSDALILKVGLLLIIIFISRPIEIPYYFVEIVKMKICSEQKEQEWLGTPIEELRRMPQCGQSLPHLRATDHHKVLIRTDLLKEGQVPHPYPSKYRDSWDDMTVKMPCSEKNLFPVENEVMSSYRLIGAIKNVFYPYNLLQDAILSYNIAHAKRWDFTALNYLCTEPIPLLKSRMNQSLTMSQEQIACLLANAFFCTFPRRNSRRSEYANYPEINFYRLFEGSSLRKIEKLKTLLCYFRRVTESMPTGLVTFTRQSLSVFPKWESSKKQLTSLHITCKGTIEDEGYGMLQVDFANRLVGGGLTGMGLVQEEIRFLINPELIISRLFTEALDSDECLIITGTEQYSKYSGYAESFKWKANHKDEIPRDGWQRRCTEVVAMDALRYRNFMEQFQPEKMARELNKAYCSFMRPSANPENLSAVATGNWGCGAFGGDTRLKALLQLMAASEAGRDVAYFTFGDEELMRDVHSLYKYLKDKCVTVGKGPVTCALFLDRSVSDFWHTFLKMDVCPVLIGGGFIYCGYRKIDNDHICLLCSLK</sequence>
<feature type="active site" evidence="9">
    <location>
        <position position="541"/>
    </location>
</feature>
<keyword evidence="5" id="KW-0964">Secreted</keyword>
<feature type="active site" evidence="9">
    <location>
        <position position="542"/>
    </location>
</feature>
<evidence type="ECO:0000259" key="12">
    <source>
        <dbReference type="Pfam" id="PF05028"/>
    </source>
</evidence>
<dbReference type="EC" id="3.2.1.143" evidence="4"/>
<comment type="similarity">
    <text evidence="3">Belongs to the poly(ADP-ribose) glycohydrolase family.</text>
</comment>
<comment type="subcellular location">
    <subcellularLocation>
        <location evidence="1">Secreted</location>
    </subcellularLocation>
</comment>
<feature type="region of interest" description="Disordered" evidence="11">
    <location>
        <begin position="15"/>
        <end position="68"/>
    </location>
</feature>
<keyword evidence="8" id="KW-1015">Disulfide bond</keyword>
<dbReference type="InterPro" id="IPR048362">
    <property type="entry name" value="PARG_helical"/>
</dbReference>
<evidence type="ECO:0000256" key="5">
    <source>
        <dbReference type="ARBA" id="ARBA00022525"/>
    </source>
</evidence>
<reference evidence="14" key="1">
    <citation type="submission" date="2025-08" db="UniProtKB">
        <authorList>
            <consortium name="Ensembl"/>
        </authorList>
    </citation>
    <scope>IDENTIFICATION</scope>
</reference>
<feature type="domain" description="PARG helical" evidence="13">
    <location>
        <begin position="391"/>
        <end position="485"/>
    </location>
</feature>
<evidence type="ECO:0000256" key="11">
    <source>
        <dbReference type="SAM" id="MobiDB-lite"/>
    </source>
</evidence>
<evidence type="ECO:0000256" key="9">
    <source>
        <dbReference type="PIRSR" id="PIRSR607724-1"/>
    </source>
</evidence>
<evidence type="ECO:0000256" key="10">
    <source>
        <dbReference type="PIRSR" id="PIRSR607724-2"/>
    </source>
</evidence>
<organism evidence="14 15">
    <name type="scientific">Cyprinus carpio</name>
    <name type="common">Common carp</name>
    <dbReference type="NCBI Taxonomy" id="7962"/>
    <lineage>
        <taxon>Eukaryota</taxon>
        <taxon>Metazoa</taxon>
        <taxon>Chordata</taxon>
        <taxon>Craniata</taxon>
        <taxon>Vertebrata</taxon>
        <taxon>Euteleostomi</taxon>
        <taxon>Actinopterygii</taxon>
        <taxon>Neopterygii</taxon>
        <taxon>Teleostei</taxon>
        <taxon>Ostariophysi</taxon>
        <taxon>Cypriniformes</taxon>
        <taxon>Cyprinidae</taxon>
        <taxon>Cyprininae</taxon>
        <taxon>Cyprinus</taxon>
    </lineage>
</organism>
<accession>A0A8C1YH44</accession>
<feature type="binding site" evidence="10">
    <location>
        <position position="526"/>
    </location>
    <ligand>
        <name>substrate</name>
    </ligand>
</feature>
<evidence type="ECO:0000259" key="13">
    <source>
        <dbReference type="Pfam" id="PF20811"/>
    </source>
</evidence>
<dbReference type="PANTHER" id="PTHR12837">
    <property type="entry name" value="POLY ADP-RIBOSE GLYCOHYDROLASE"/>
    <property type="match status" value="1"/>
</dbReference>
<feature type="compositionally biased region" description="Polar residues" evidence="11">
    <location>
        <begin position="196"/>
        <end position="207"/>
    </location>
</feature>
<feature type="compositionally biased region" description="Acidic residues" evidence="11">
    <location>
        <begin position="167"/>
        <end position="182"/>
    </location>
</feature>
<dbReference type="GO" id="GO:0009225">
    <property type="term" value="P:nucleotide-sugar metabolic process"/>
    <property type="evidence" value="ECO:0007669"/>
    <property type="project" value="TreeGrafter"/>
</dbReference>
<feature type="binding site" evidence="10">
    <location>
        <position position="540"/>
    </location>
    <ligand>
        <name>substrate</name>
    </ligand>
</feature>
<name>A0A8C1YH44_CYPCA</name>
<dbReference type="GO" id="GO:0005975">
    <property type="term" value="P:carbohydrate metabolic process"/>
    <property type="evidence" value="ECO:0007669"/>
    <property type="project" value="InterPro"/>
</dbReference>
<dbReference type="InterPro" id="IPR046372">
    <property type="entry name" value="PARG_cat_C"/>
</dbReference>
<evidence type="ECO:0000256" key="6">
    <source>
        <dbReference type="ARBA" id="ARBA00022702"/>
    </source>
</evidence>
<feature type="active site" evidence="9">
    <location>
        <position position="523"/>
    </location>
</feature>
<evidence type="ECO:0000256" key="3">
    <source>
        <dbReference type="ARBA" id="ARBA00009545"/>
    </source>
</evidence>
<dbReference type="Ensembl" id="ENSCCRT00015005812.1">
    <property type="protein sequence ID" value="ENSCCRP00015005588.1"/>
    <property type="gene ID" value="ENSCCRG00015002962.1"/>
</dbReference>
<dbReference type="PANTHER" id="PTHR12837:SF8">
    <property type="entry name" value="POLY(ADP-RIBOSE) GLYCOHYDROLASE"/>
    <property type="match status" value="1"/>
</dbReference>
<proteinExistence type="inferred from homology"/>
<dbReference type="GO" id="GO:0005737">
    <property type="term" value="C:cytoplasm"/>
    <property type="evidence" value="ECO:0007669"/>
    <property type="project" value="TreeGrafter"/>
</dbReference>
<dbReference type="GO" id="GO:0097746">
    <property type="term" value="P:blood vessel diameter maintenance"/>
    <property type="evidence" value="ECO:0007669"/>
    <property type="project" value="InterPro"/>
</dbReference>
<dbReference type="AlphaFoldDB" id="A0A8C1YH44"/>
<dbReference type="InterPro" id="IPR001483">
    <property type="entry name" value="Urotensin_II"/>
</dbReference>
<feature type="domain" description="PARG catalytic Macro" evidence="12">
    <location>
        <begin position="492"/>
        <end position="694"/>
    </location>
</feature>
<comment type="similarity">
    <text evidence="2">Belongs to the urotensin-2 family.</text>
</comment>
<dbReference type="GO" id="GO:0005179">
    <property type="term" value="F:hormone activity"/>
    <property type="evidence" value="ECO:0007669"/>
    <property type="project" value="UniProtKB-KW"/>
</dbReference>